<comment type="caution">
    <text evidence="3">The sequence shown here is derived from an EMBL/GenBank/DDBJ whole genome shotgun (WGS) entry which is preliminary data.</text>
</comment>
<dbReference type="PROSITE" id="PS00166">
    <property type="entry name" value="ENOYL_COA_HYDRATASE"/>
    <property type="match status" value="1"/>
</dbReference>
<keyword evidence="4" id="KW-1185">Reference proteome</keyword>
<dbReference type="InterPro" id="IPR029045">
    <property type="entry name" value="ClpP/crotonase-like_dom_sf"/>
</dbReference>
<dbReference type="Pfam" id="PF00378">
    <property type="entry name" value="ECH_1"/>
    <property type="match status" value="1"/>
</dbReference>
<dbReference type="Gene3D" id="3.90.226.10">
    <property type="entry name" value="2-enoyl-CoA Hydratase, Chain A, domain 1"/>
    <property type="match status" value="1"/>
</dbReference>
<protein>
    <submittedName>
        <fullName evidence="3">2,3-dehydroadipyl-CoA hydratase</fullName>
    </submittedName>
</protein>
<dbReference type="EMBL" id="BPQH01000007">
    <property type="protein sequence ID" value="GJD49709.1"/>
    <property type="molecule type" value="Genomic_DNA"/>
</dbReference>
<dbReference type="Proteomes" id="UP001055167">
    <property type="component" value="Unassembled WGS sequence"/>
</dbReference>
<evidence type="ECO:0000313" key="3">
    <source>
        <dbReference type="EMBL" id="GJD49709.1"/>
    </source>
</evidence>
<dbReference type="PANTHER" id="PTHR11941">
    <property type="entry name" value="ENOYL-COA HYDRATASE-RELATED"/>
    <property type="match status" value="1"/>
</dbReference>
<dbReference type="InterPro" id="IPR018376">
    <property type="entry name" value="Enoyl-CoA_hyd/isom_CS"/>
</dbReference>
<dbReference type="CDD" id="cd06558">
    <property type="entry name" value="crotonase-like"/>
    <property type="match status" value="1"/>
</dbReference>
<sequence>MPDIVVERKGTVAVVTINRPRRRNAIGVQLVQDLSRELSHLDDDADAHAIVLTGTAPGFCAGSDLKELAETDLAGMCVHEAHTAALARSIAFLSTPVVAAVDGFALGGGFVLAISCDVVVTSAEARWHLPEVTIGWIPPWGLQAVVARVGPVAARRLTWGAEAFDGREAHRLGIADHLAAAGETALEAALRQAELLAALPPPAVASTKQFYAPLVAGTAEASDVWANRLFAADCGHPVAQGTLRRFGVKA</sequence>
<evidence type="ECO:0000256" key="2">
    <source>
        <dbReference type="RuleBase" id="RU003707"/>
    </source>
</evidence>
<proteinExistence type="inferred from homology"/>
<reference evidence="3" key="1">
    <citation type="journal article" date="2021" name="Front. Microbiol.">
        <title>Comprehensive Comparative Genomics and Phenotyping of Methylobacterium Species.</title>
        <authorList>
            <person name="Alessa O."/>
            <person name="Ogura Y."/>
            <person name="Fujitani Y."/>
            <person name="Takami H."/>
            <person name="Hayashi T."/>
            <person name="Sahin N."/>
            <person name="Tani A."/>
        </authorList>
    </citation>
    <scope>NUCLEOTIDE SEQUENCE</scope>
    <source>
        <strain evidence="3">KCTC 52305</strain>
    </source>
</reference>
<dbReference type="SUPFAM" id="SSF52096">
    <property type="entry name" value="ClpP/crotonase"/>
    <property type="match status" value="1"/>
</dbReference>
<name>A0ABQ4QWX0_9HYPH</name>
<dbReference type="RefSeq" id="WP_128561730.1">
    <property type="nucleotide sequence ID" value="NZ_BPQH01000007.1"/>
</dbReference>
<organism evidence="3 4">
    <name type="scientific">Methylobacterium crusticola</name>
    <dbReference type="NCBI Taxonomy" id="1697972"/>
    <lineage>
        <taxon>Bacteria</taxon>
        <taxon>Pseudomonadati</taxon>
        <taxon>Pseudomonadota</taxon>
        <taxon>Alphaproteobacteria</taxon>
        <taxon>Hyphomicrobiales</taxon>
        <taxon>Methylobacteriaceae</taxon>
        <taxon>Methylobacterium</taxon>
    </lineage>
</organism>
<evidence type="ECO:0000313" key="4">
    <source>
        <dbReference type="Proteomes" id="UP001055167"/>
    </source>
</evidence>
<dbReference type="InterPro" id="IPR001753">
    <property type="entry name" value="Enoyl-CoA_hydra/iso"/>
</dbReference>
<dbReference type="PANTHER" id="PTHR11941:SF54">
    <property type="entry name" value="ENOYL-COA HYDRATASE, MITOCHONDRIAL"/>
    <property type="match status" value="1"/>
</dbReference>
<evidence type="ECO:0000256" key="1">
    <source>
        <dbReference type="ARBA" id="ARBA00005254"/>
    </source>
</evidence>
<accession>A0ABQ4QWX0</accession>
<reference evidence="3" key="2">
    <citation type="submission" date="2021-08" db="EMBL/GenBank/DDBJ databases">
        <authorList>
            <person name="Tani A."/>
            <person name="Ola A."/>
            <person name="Ogura Y."/>
            <person name="Katsura K."/>
            <person name="Hayashi T."/>
        </authorList>
    </citation>
    <scope>NUCLEOTIDE SEQUENCE</scope>
    <source>
        <strain evidence="3">KCTC 52305</strain>
    </source>
</reference>
<comment type="similarity">
    <text evidence="1 2">Belongs to the enoyl-CoA hydratase/isomerase family.</text>
</comment>
<gene>
    <name evidence="3" type="primary">paaF</name>
    <name evidence="3" type="ORF">OPKNFCMD_2442</name>
</gene>